<protein>
    <recommendedName>
        <fullName evidence="3">CdiI immunity protein domain-containing protein</fullName>
    </recommendedName>
</protein>
<evidence type="ECO:0000313" key="1">
    <source>
        <dbReference type="EMBL" id="WHS65048.1"/>
    </source>
</evidence>
<dbReference type="RefSeq" id="WP_283486156.1">
    <property type="nucleotide sequence ID" value="NZ_CP125947.1"/>
</dbReference>
<gene>
    <name evidence="1" type="ORF">QMY55_21590</name>
</gene>
<evidence type="ECO:0008006" key="3">
    <source>
        <dbReference type="Google" id="ProtNLM"/>
    </source>
</evidence>
<reference evidence="1 2" key="1">
    <citation type="submission" date="2023-05" db="EMBL/GenBank/DDBJ databases">
        <authorList>
            <person name="Yin Y."/>
            <person name="Lu Z."/>
        </authorList>
    </citation>
    <scope>NUCLEOTIDE SEQUENCE [LARGE SCALE GENOMIC DNA]</scope>
    <source>
        <strain evidence="1 2">ZM22</strain>
    </source>
</reference>
<organism evidence="1 2">
    <name type="scientific">Comamonas resistens</name>
    <dbReference type="NCBI Taxonomy" id="3046670"/>
    <lineage>
        <taxon>Bacteria</taxon>
        <taxon>Pseudomonadati</taxon>
        <taxon>Pseudomonadota</taxon>
        <taxon>Betaproteobacteria</taxon>
        <taxon>Burkholderiales</taxon>
        <taxon>Comamonadaceae</taxon>
        <taxon>Comamonas</taxon>
    </lineage>
</organism>
<dbReference type="Proteomes" id="UP001240697">
    <property type="component" value="Chromosome"/>
</dbReference>
<proteinExistence type="predicted"/>
<keyword evidence="2" id="KW-1185">Reference proteome</keyword>
<accession>A0ABY8SQ42</accession>
<sequence>MNSAMCPPYQPYQKAPSFTFKLPLRLVEAVFGCGNFDDCGDWLQDWMAEYLAEHPPSRSGYRLMLDCDFETVHPNPWFHTLNYTAQLPDERLARLLEQALRGKGLLD</sequence>
<evidence type="ECO:0000313" key="2">
    <source>
        <dbReference type="Proteomes" id="UP001240697"/>
    </source>
</evidence>
<dbReference type="EMBL" id="CP125947">
    <property type="protein sequence ID" value="WHS65048.1"/>
    <property type="molecule type" value="Genomic_DNA"/>
</dbReference>
<name>A0ABY8SQ42_9BURK</name>